<dbReference type="Proteomes" id="UP000594042">
    <property type="component" value="Chromosome"/>
</dbReference>
<dbReference type="InterPro" id="IPR045748">
    <property type="entry name" value="DcaP"/>
</dbReference>
<evidence type="ECO:0000313" key="2">
    <source>
        <dbReference type="EMBL" id="BCI62913.1"/>
    </source>
</evidence>
<feature type="chain" id="PRO_5028963713" description="Porin" evidence="1">
    <location>
        <begin position="23"/>
        <end position="422"/>
    </location>
</feature>
<keyword evidence="1" id="KW-0732">Signal</keyword>
<dbReference type="AlphaFoldDB" id="A0A7G1HV48"/>
<proteinExistence type="predicted"/>
<accession>A0A7G1HV48</accession>
<dbReference type="KEGG" id="copr:Cop2CBH44_12660"/>
<protein>
    <recommendedName>
        <fullName evidence="4">Porin</fullName>
    </recommendedName>
</protein>
<organism evidence="2 3">
    <name type="scientific">Coprobacter secundus subsp. similis</name>
    <dbReference type="NCBI Taxonomy" id="2751153"/>
    <lineage>
        <taxon>Bacteria</taxon>
        <taxon>Pseudomonadati</taxon>
        <taxon>Bacteroidota</taxon>
        <taxon>Bacteroidia</taxon>
        <taxon>Bacteroidales</taxon>
        <taxon>Barnesiellaceae</taxon>
        <taxon>Coprobacter</taxon>
    </lineage>
</organism>
<dbReference type="EMBL" id="AP023322">
    <property type="protein sequence ID" value="BCI62913.1"/>
    <property type="molecule type" value="Genomic_DNA"/>
</dbReference>
<dbReference type="Pfam" id="PF19577">
    <property type="entry name" value="DcaP"/>
    <property type="match status" value="1"/>
</dbReference>
<gene>
    <name evidence="2" type="ORF">Cop2CBH44_12660</name>
</gene>
<dbReference type="RefSeq" id="WP_200755736.1">
    <property type="nucleotide sequence ID" value="NZ_AP023322.1"/>
</dbReference>
<evidence type="ECO:0000256" key="1">
    <source>
        <dbReference type="SAM" id="SignalP"/>
    </source>
</evidence>
<name>A0A7G1HV48_9BACT</name>
<keyword evidence="3" id="KW-1185">Reference proteome</keyword>
<dbReference type="SUPFAM" id="SSF56935">
    <property type="entry name" value="Porins"/>
    <property type="match status" value="1"/>
</dbReference>
<feature type="signal peptide" evidence="1">
    <location>
        <begin position="1"/>
        <end position="22"/>
    </location>
</feature>
<sequence>MKKLLLLCIILCLSLSEFPVWAQKKNNRPRDVIFLLGKGNGNDEIIGIFYETQLQHFQDPRAPRFLLLDQKRKVALGIGGYVKMTVSDDFKGISDNIDFIPYDIAVPNNHVDNGQFQMDVFTSRLFLKLVGANKTLGKYTAYIETDFRGPHHTLRLRQAYVSMKGFLLGQSWSTFSDLSALPPTIDFQGPNGNTALRNVQLRYTFSLGKHWSAAAAIEAPQVSYTLTDNTQMIHQRMPDIPLWIQFDWGKNSHIRASGLFRGLSYRNDILRKNRMKMGWGVQMSGLAEIIPQLSFYYQGTYGKGISQYVTDLSGNNLDLVPDPKNPGHLQAVPVLAVVGGIRWNITPKLFTSANYSLAHVYYENGYTVSDGYKQGQYICGNMFYNLTSSCMLGVEYLHGIREDKNKTLGHANRVQASVQYNF</sequence>
<evidence type="ECO:0008006" key="4">
    <source>
        <dbReference type="Google" id="ProtNLM"/>
    </source>
</evidence>
<reference evidence="3" key="1">
    <citation type="submission" date="2020-07" db="EMBL/GenBank/DDBJ databases">
        <title>Complete genome sequencing of Coprobacter sp. strain 2CBH44.</title>
        <authorList>
            <person name="Sakamoto M."/>
            <person name="Murakami T."/>
            <person name="Mori H."/>
        </authorList>
    </citation>
    <scope>NUCLEOTIDE SEQUENCE [LARGE SCALE GENOMIC DNA]</scope>
    <source>
        <strain evidence="3">2CBH44</strain>
    </source>
</reference>
<evidence type="ECO:0000313" key="3">
    <source>
        <dbReference type="Proteomes" id="UP000594042"/>
    </source>
</evidence>